<evidence type="ECO:0000313" key="1">
    <source>
        <dbReference type="EMBL" id="TDX20845.1"/>
    </source>
</evidence>
<dbReference type="RefSeq" id="WP_134079720.1">
    <property type="nucleotide sequence ID" value="NZ_SOEB01000052.1"/>
</dbReference>
<organism evidence="1 2">
    <name type="scientific">Rhodovulum visakhapatnamense</name>
    <dbReference type="NCBI Taxonomy" id="364297"/>
    <lineage>
        <taxon>Bacteria</taxon>
        <taxon>Pseudomonadati</taxon>
        <taxon>Pseudomonadota</taxon>
        <taxon>Alphaproteobacteria</taxon>
        <taxon>Rhodobacterales</taxon>
        <taxon>Paracoccaceae</taxon>
        <taxon>Rhodovulum</taxon>
    </lineage>
</organism>
<reference evidence="1 2" key="1">
    <citation type="submission" date="2019-03" db="EMBL/GenBank/DDBJ databases">
        <title>Genomic Encyclopedia of Type Strains, Phase IV (KMG-IV): sequencing the most valuable type-strain genomes for metagenomic binning, comparative biology and taxonomic classification.</title>
        <authorList>
            <person name="Goeker M."/>
        </authorList>
    </citation>
    <scope>NUCLEOTIDE SEQUENCE [LARGE SCALE GENOMIC DNA]</scope>
    <source>
        <strain evidence="1 2">JA181</strain>
    </source>
</reference>
<dbReference type="Proteomes" id="UP000295484">
    <property type="component" value="Unassembled WGS sequence"/>
</dbReference>
<name>A0A4R8FBQ7_9RHOB</name>
<evidence type="ECO:0000313" key="2">
    <source>
        <dbReference type="Proteomes" id="UP000295484"/>
    </source>
</evidence>
<gene>
    <name evidence="1" type="ORF">EV657_1525</name>
</gene>
<protein>
    <submittedName>
        <fullName evidence="1">Putative phiE125 gp8 family phage protein</fullName>
    </submittedName>
</protein>
<accession>A0A4R8FBQ7</accession>
<proteinExistence type="predicted"/>
<dbReference type="AlphaFoldDB" id="A0A4R8FBQ7"/>
<dbReference type="Gene3D" id="1.10.3230.30">
    <property type="entry name" value="Phage gp6-like head-tail connector protein"/>
    <property type="match status" value="1"/>
</dbReference>
<sequence length="187" mass="20200">MILAETPPLGVSVEAYKRASHWEGDADNSRIEACLAAAQSAVETATRRPLTPRRVRFETAAGQGRRWWVPVAPVREIAEIRWTAPDGTSGDLDAGAAWLLFADSEPQILFSDGALAGVPPGSPLAITLSVGPDTVPPTLAQAVILIARDWLEAGIAIETVESPRIAFGARALIRQARYRRPGIWCRR</sequence>
<comment type="caution">
    <text evidence="1">The sequence shown here is derived from an EMBL/GenBank/DDBJ whole genome shotgun (WGS) entry which is preliminary data.</text>
</comment>
<dbReference type="EMBL" id="SOEB01000052">
    <property type="protein sequence ID" value="TDX20845.1"/>
    <property type="molecule type" value="Genomic_DNA"/>
</dbReference>